<evidence type="ECO:0000313" key="5">
    <source>
        <dbReference type="Proteomes" id="UP000199144"/>
    </source>
</evidence>
<dbReference type="InterPro" id="IPR058792">
    <property type="entry name" value="Beta-barrel_RND_2"/>
</dbReference>
<evidence type="ECO:0000259" key="3">
    <source>
        <dbReference type="Pfam" id="PF25954"/>
    </source>
</evidence>
<organism evidence="4 5">
    <name type="scientific">Shimia aestuarii</name>
    <dbReference type="NCBI Taxonomy" id="254406"/>
    <lineage>
        <taxon>Bacteria</taxon>
        <taxon>Pseudomonadati</taxon>
        <taxon>Pseudomonadota</taxon>
        <taxon>Alphaproteobacteria</taxon>
        <taxon>Rhodobacterales</taxon>
        <taxon>Roseobacteraceae</taxon>
    </lineage>
</organism>
<dbReference type="GO" id="GO:0015562">
    <property type="term" value="F:efflux transmembrane transporter activity"/>
    <property type="evidence" value="ECO:0007669"/>
    <property type="project" value="TreeGrafter"/>
</dbReference>
<dbReference type="AlphaFoldDB" id="A0A1I4N913"/>
<accession>A0A1I4N913</accession>
<dbReference type="Pfam" id="PF25954">
    <property type="entry name" value="Beta-barrel_RND_2"/>
    <property type="match status" value="1"/>
</dbReference>
<dbReference type="Gene3D" id="2.40.420.20">
    <property type="match status" value="1"/>
</dbReference>
<comment type="similarity">
    <text evidence="1">Belongs to the membrane fusion protein (MFP) (TC 8.A.1) family.</text>
</comment>
<reference evidence="4 5" key="1">
    <citation type="submission" date="2016-10" db="EMBL/GenBank/DDBJ databases">
        <authorList>
            <person name="de Groot N.N."/>
        </authorList>
    </citation>
    <scope>NUCLEOTIDE SEQUENCE [LARGE SCALE GENOMIC DNA]</scope>
    <source>
        <strain evidence="4 5">DSM 15283</strain>
    </source>
</reference>
<evidence type="ECO:0000256" key="1">
    <source>
        <dbReference type="ARBA" id="ARBA00009477"/>
    </source>
</evidence>
<dbReference type="Gene3D" id="2.40.50.100">
    <property type="match status" value="1"/>
</dbReference>
<keyword evidence="2" id="KW-0175">Coiled coil</keyword>
<protein>
    <submittedName>
        <fullName evidence="4">Membrane fusion protein, multidrug efflux system</fullName>
    </submittedName>
</protein>
<feature type="domain" description="CusB-like beta-barrel" evidence="3">
    <location>
        <begin position="267"/>
        <end position="334"/>
    </location>
</feature>
<evidence type="ECO:0000313" key="4">
    <source>
        <dbReference type="EMBL" id="SFM11797.1"/>
    </source>
</evidence>
<dbReference type="SUPFAM" id="SSF111369">
    <property type="entry name" value="HlyD-like secretion proteins"/>
    <property type="match status" value="1"/>
</dbReference>
<sequence length="414" mass="43694">MRLIPALTAILVTVFLFLIVVERDHLLAFASGGGTKDAATTTQDGDTGADPATLAAQENVVRVVAIHSKAQMIDSAVVLRGQTEADRQVEMRAETSAQIVSNPLRRGAHVKEGQELCRLDRGTREAVLAEAKARLAEANARVPSAQAAQIEASARLEEALINDNAARKLSEGGYASETRVASARAAVRSAEAAVQSAKANLESTLAGIESAQALVAAAEREMERLSITAPFDGLLESDTAELGSLMQAGSVCATVIRLDPIKVVGFVPETEVNRVKLGALAGARLTTGQQVAGQVTFLSRSADPLTRTFRVEVDVPNPDLNIRDGQTAEILIASDGANAHRIPQSALTLNDHGTLGVRLVGAENIVAFNAVTLLRDAPEGVWVEGLPDEADIIIIGQEYVEEGVRVLPVFEEPA</sequence>
<dbReference type="Gene3D" id="2.40.30.170">
    <property type="match status" value="1"/>
</dbReference>
<proteinExistence type="inferred from homology"/>
<dbReference type="PANTHER" id="PTHR30469">
    <property type="entry name" value="MULTIDRUG RESISTANCE PROTEIN MDTA"/>
    <property type="match status" value="1"/>
</dbReference>
<dbReference type="Proteomes" id="UP000199144">
    <property type="component" value="Unassembled WGS sequence"/>
</dbReference>
<dbReference type="EMBL" id="FOTQ01000004">
    <property type="protein sequence ID" value="SFM11797.1"/>
    <property type="molecule type" value="Genomic_DNA"/>
</dbReference>
<dbReference type="GO" id="GO:1990281">
    <property type="term" value="C:efflux pump complex"/>
    <property type="evidence" value="ECO:0007669"/>
    <property type="project" value="TreeGrafter"/>
</dbReference>
<dbReference type="InterPro" id="IPR006143">
    <property type="entry name" value="RND_pump_MFP"/>
</dbReference>
<feature type="coiled-coil region" evidence="2">
    <location>
        <begin position="180"/>
        <end position="228"/>
    </location>
</feature>
<dbReference type="Gene3D" id="1.10.287.470">
    <property type="entry name" value="Helix hairpin bin"/>
    <property type="match status" value="1"/>
</dbReference>
<name>A0A1I4N913_9RHOB</name>
<gene>
    <name evidence="4" type="ORF">SAMN04488042_10444</name>
</gene>
<dbReference type="PANTHER" id="PTHR30469:SF29">
    <property type="entry name" value="BLR2860 PROTEIN"/>
    <property type="match status" value="1"/>
</dbReference>
<evidence type="ECO:0000256" key="2">
    <source>
        <dbReference type="SAM" id="Coils"/>
    </source>
</evidence>
<dbReference type="STRING" id="254406.SAMN04488042_10444"/>
<dbReference type="NCBIfam" id="TIGR01730">
    <property type="entry name" value="RND_mfp"/>
    <property type="match status" value="1"/>
</dbReference>
<dbReference type="RefSeq" id="WP_093093946.1">
    <property type="nucleotide sequence ID" value="NZ_FOTQ01000004.1"/>
</dbReference>
<keyword evidence="5" id="KW-1185">Reference proteome</keyword>
<dbReference type="OrthoDB" id="9806939at2"/>